<evidence type="ECO:0000256" key="2">
    <source>
        <dbReference type="SAM" id="MobiDB-lite"/>
    </source>
</evidence>
<feature type="compositionally biased region" description="Basic and acidic residues" evidence="2">
    <location>
        <begin position="422"/>
        <end position="435"/>
    </location>
</feature>
<dbReference type="InterPro" id="IPR059029">
    <property type="entry name" value="FAM13A_dom"/>
</dbReference>
<dbReference type="Gene3D" id="1.10.555.10">
    <property type="entry name" value="Rho GTPase activation protein"/>
    <property type="match status" value="1"/>
</dbReference>
<feature type="region of interest" description="Disordered" evidence="2">
    <location>
        <begin position="403"/>
        <end position="531"/>
    </location>
</feature>
<proteinExistence type="inferred from homology"/>
<sequence>MTVIMLIGLNQLKIQIGCIEVGWIELAQDGDMWNTFCGCARRDWCTMRRPTLCANTDNCYSSGFCNFDKDEGRLARMKRALAGTLLGAGRARTFGLRLDELPTSREGVPFVVVRLCTYISLHGLHCGGVFRLSAGNPKLVEQLRAAFDHTGDADLEGTNDVASVASLLKLWLRELPEPVILNHVAQQLLDITEKEKGEWCKIVSGVLAELPEQNQQLLGYLLQFLHCYEYLHHPKCHHSSGGVAAIFSPLLLVHSAPFRIQDANMLIGNLIRESSHIFQPRGVEASANDDLVDITMATTHQHRKRKERHKSLSSQAQDKVIRSNSEERPLEFDGNRKEIRRVSSHEDFSLVKGNHRKNKNSAEQIDTSSGRNIRQQLQQRGGVGLPLHEHNSTVTHAHITVTHNQKVTNDNSHPVSTEAGDDLEHERRRSSERFARTATPRGRRNMARRRRANPKYISSDKDDMDEGSSSKENEELEQDKLSITKQPECSSEDESNLSSPTHNFLQLHPQDRDRSPSPVPSPCTPPLDLSTLHKQMDSSEPLTSLDNSSYAHRHPVEEDLVSSHVMLSPRNSTILMRRVSLDPNIPPSPPKEHNVSIARGADYKAQPKLVNKRISKGVHGIILEVIYLHLRERKSGKSVRKTTLNRLNWVSNPDIPVISRPVHHKIDASHYLAIEAGLKGEPKTTMDQALEKLEHSYSHGPQPTSIEDMLHEVEKHLAEKRHSSGRPEDLDKLNHEQLLEEKLSVQKALLYLENIFGRPVLREDRDLVRPLYNRYRLLKRLVIRSGPSKLKDSISELATILEHETMDFTSSPPSLTAQESAEDPQLSPFPEQGSVSSESLWVNLHSLPLSELLTQQRTTREEKKRLRRMLHEFEYEFQQDTGRKLKREDRIPMENVYDSYKKAKAKLRLLDALVAKQN</sequence>
<evidence type="ECO:0000259" key="3">
    <source>
        <dbReference type="PROSITE" id="PS50238"/>
    </source>
</evidence>
<dbReference type="AlphaFoldDB" id="A0A7R9E295"/>
<dbReference type="InterPro" id="IPR000198">
    <property type="entry name" value="RhoGAP_dom"/>
</dbReference>
<gene>
    <name evidence="4" type="ORF">TMSB3V08_LOCUS2645</name>
</gene>
<name>A0A7R9E295_9NEOP</name>
<feature type="compositionally biased region" description="Basic residues" evidence="2">
    <location>
        <begin position="441"/>
        <end position="453"/>
    </location>
</feature>
<feature type="region of interest" description="Disordered" evidence="2">
    <location>
        <begin position="808"/>
        <end position="834"/>
    </location>
</feature>
<dbReference type="PANTHER" id="PTHR15904:SF17">
    <property type="entry name" value="RHO-GAP DOMAIN-CONTAINING PROTEIN"/>
    <property type="match status" value="1"/>
</dbReference>
<dbReference type="InterPro" id="IPR039102">
    <property type="entry name" value="FAM13"/>
</dbReference>
<evidence type="ECO:0000256" key="1">
    <source>
        <dbReference type="ARBA" id="ARBA00007549"/>
    </source>
</evidence>
<reference evidence="4" key="1">
    <citation type="submission" date="2020-11" db="EMBL/GenBank/DDBJ databases">
        <authorList>
            <person name="Tran Van P."/>
        </authorList>
    </citation>
    <scope>NUCLEOTIDE SEQUENCE</scope>
</reference>
<feature type="region of interest" description="Disordered" evidence="2">
    <location>
        <begin position="300"/>
        <end position="372"/>
    </location>
</feature>
<dbReference type="InterPro" id="IPR008936">
    <property type="entry name" value="Rho_GTPase_activation_prot"/>
</dbReference>
<protein>
    <recommendedName>
        <fullName evidence="3">Rho-GAP domain-containing protein</fullName>
    </recommendedName>
</protein>
<dbReference type="GO" id="GO:0007165">
    <property type="term" value="P:signal transduction"/>
    <property type="evidence" value="ECO:0007669"/>
    <property type="project" value="InterPro"/>
</dbReference>
<feature type="domain" description="Rho-GAP" evidence="3">
    <location>
        <begin position="96"/>
        <end position="278"/>
    </location>
</feature>
<dbReference type="SUPFAM" id="SSF48350">
    <property type="entry name" value="GTPase activation domain, GAP"/>
    <property type="match status" value="1"/>
</dbReference>
<accession>A0A7R9E295</accession>
<feature type="compositionally biased region" description="Polar residues" evidence="2">
    <location>
        <begin position="808"/>
        <end position="819"/>
    </location>
</feature>
<dbReference type="SMART" id="SM00324">
    <property type="entry name" value="RhoGAP"/>
    <property type="match status" value="1"/>
</dbReference>
<feature type="compositionally biased region" description="Basic residues" evidence="2">
    <location>
        <begin position="300"/>
        <end position="311"/>
    </location>
</feature>
<feature type="compositionally biased region" description="Basic and acidic residues" evidence="2">
    <location>
        <begin position="468"/>
        <end position="482"/>
    </location>
</feature>
<comment type="similarity">
    <text evidence="1">Belongs to the FAM13 family.</text>
</comment>
<feature type="compositionally biased region" description="Polar residues" evidence="2">
    <location>
        <begin position="403"/>
        <end position="415"/>
    </location>
</feature>
<dbReference type="Pfam" id="PF26116">
    <property type="entry name" value="FAM13A"/>
    <property type="match status" value="1"/>
</dbReference>
<dbReference type="Pfam" id="PF00620">
    <property type="entry name" value="RhoGAP"/>
    <property type="match status" value="1"/>
</dbReference>
<feature type="compositionally biased region" description="Basic and acidic residues" evidence="2">
    <location>
        <begin position="319"/>
        <end position="349"/>
    </location>
</feature>
<dbReference type="EMBL" id="OB793016">
    <property type="protein sequence ID" value="CAD7425741.1"/>
    <property type="molecule type" value="Genomic_DNA"/>
</dbReference>
<organism evidence="4">
    <name type="scientific">Timema monikensis</name>
    <dbReference type="NCBI Taxonomy" id="170555"/>
    <lineage>
        <taxon>Eukaryota</taxon>
        <taxon>Metazoa</taxon>
        <taxon>Ecdysozoa</taxon>
        <taxon>Arthropoda</taxon>
        <taxon>Hexapoda</taxon>
        <taxon>Insecta</taxon>
        <taxon>Pterygota</taxon>
        <taxon>Neoptera</taxon>
        <taxon>Polyneoptera</taxon>
        <taxon>Phasmatodea</taxon>
        <taxon>Timematodea</taxon>
        <taxon>Timematoidea</taxon>
        <taxon>Timematidae</taxon>
        <taxon>Timema</taxon>
    </lineage>
</organism>
<dbReference type="PROSITE" id="PS50238">
    <property type="entry name" value="RHOGAP"/>
    <property type="match status" value="1"/>
</dbReference>
<feature type="compositionally biased region" description="Polar residues" evidence="2">
    <location>
        <begin position="361"/>
        <end position="372"/>
    </location>
</feature>
<evidence type="ECO:0000313" key="4">
    <source>
        <dbReference type="EMBL" id="CAD7425741.1"/>
    </source>
</evidence>
<dbReference type="PANTHER" id="PTHR15904">
    <property type="entry name" value="FAM13"/>
    <property type="match status" value="1"/>
</dbReference>